<reference evidence="1 2" key="1">
    <citation type="submission" date="2024-01" db="EMBL/GenBank/DDBJ databases">
        <title>The genomes of 5 underutilized Papilionoideae crops provide insights into root nodulation and disease resistanc.</title>
        <authorList>
            <person name="Yuan L."/>
        </authorList>
    </citation>
    <scope>NUCLEOTIDE SEQUENCE [LARGE SCALE GENOMIC DNA]</scope>
    <source>
        <strain evidence="1">ZHUSHIDOU_FW_LH</strain>
        <tissue evidence="1">Leaf</tissue>
    </source>
</reference>
<comment type="caution">
    <text evidence="1">The sequence shown here is derived from an EMBL/GenBank/DDBJ whole genome shotgun (WGS) entry which is preliminary data.</text>
</comment>
<gene>
    <name evidence="1" type="ORF">RIF29_27482</name>
</gene>
<organism evidence="1 2">
    <name type="scientific">Crotalaria pallida</name>
    <name type="common">Smooth rattlebox</name>
    <name type="synonym">Crotalaria striata</name>
    <dbReference type="NCBI Taxonomy" id="3830"/>
    <lineage>
        <taxon>Eukaryota</taxon>
        <taxon>Viridiplantae</taxon>
        <taxon>Streptophyta</taxon>
        <taxon>Embryophyta</taxon>
        <taxon>Tracheophyta</taxon>
        <taxon>Spermatophyta</taxon>
        <taxon>Magnoliopsida</taxon>
        <taxon>eudicotyledons</taxon>
        <taxon>Gunneridae</taxon>
        <taxon>Pentapetalae</taxon>
        <taxon>rosids</taxon>
        <taxon>fabids</taxon>
        <taxon>Fabales</taxon>
        <taxon>Fabaceae</taxon>
        <taxon>Papilionoideae</taxon>
        <taxon>50 kb inversion clade</taxon>
        <taxon>genistoids sensu lato</taxon>
        <taxon>core genistoids</taxon>
        <taxon>Crotalarieae</taxon>
        <taxon>Crotalaria</taxon>
    </lineage>
</organism>
<sequence>MESGSINKYKYVHLCTPSSPTLEPYSSFSPIAAFSFRGSGNLIAAAWCCYVAATALNRIGEDDSGNGGGTDLS</sequence>
<protein>
    <submittedName>
        <fullName evidence="1">Uncharacterized protein</fullName>
    </submittedName>
</protein>
<keyword evidence="2" id="KW-1185">Reference proteome</keyword>
<evidence type="ECO:0000313" key="1">
    <source>
        <dbReference type="EMBL" id="KAK7261177.1"/>
    </source>
</evidence>
<dbReference type="AlphaFoldDB" id="A0AAN9EPN4"/>
<accession>A0AAN9EPN4</accession>
<dbReference type="Proteomes" id="UP001372338">
    <property type="component" value="Unassembled WGS sequence"/>
</dbReference>
<dbReference type="EMBL" id="JAYWIO010000005">
    <property type="protein sequence ID" value="KAK7261177.1"/>
    <property type="molecule type" value="Genomic_DNA"/>
</dbReference>
<name>A0AAN9EPN4_CROPI</name>
<proteinExistence type="predicted"/>
<evidence type="ECO:0000313" key="2">
    <source>
        <dbReference type="Proteomes" id="UP001372338"/>
    </source>
</evidence>